<organism evidence="12 13">
    <name type="scientific">Deinococcus rufus</name>
    <dbReference type="NCBI Taxonomy" id="2136097"/>
    <lineage>
        <taxon>Bacteria</taxon>
        <taxon>Thermotogati</taxon>
        <taxon>Deinococcota</taxon>
        <taxon>Deinococci</taxon>
        <taxon>Deinococcales</taxon>
        <taxon>Deinococcaceae</taxon>
        <taxon>Deinococcus</taxon>
    </lineage>
</organism>
<sequence length="179" mass="18319">MGVVVGSTNPTKVQAVARVFAALDAGPGDPPEVRGVAVPSGVPDQPLGVGQTRRGAVNRARAALQVPGATWGFGLEGGVRFERGAAWLFGIVAVARPGGVIHVTRTSELRLPPAVAGRVRAGEELGPVMDEMLGTVDIKRGRGTVGAATRGLVTRSAVWEQATALCIAPVITPELYGLG</sequence>
<evidence type="ECO:0000256" key="10">
    <source>
        <dbReference type="HAMAP-Rule" id="MF_00648"/>
    </source>
</evidence>
<evidence type="ECO:0000256" key="8">
    <source>
        <dbReference type="ARBA" id="ARBA00048174"/>
    </source>
</evidence>
<feature type="domain" description="Non-canonical purine NTP phosphatase/PRRC1" evidence="11">
    <location>
        <begin position="6"/>
        <end position="170"/>
    </location>
</feature>
<comment type="caution">
    <text evidence="12">The sequence shown here is derived from an EMBL/GenBank/DDBJ whole genome shotgun (WGS) entry which is preliminary data.</text>
</comment>
<keyword evidence="7 10" id="KW-0464">Manganese</keyword>
<dbReference type="Gene3D" id="3.90.950.10">
    <property type="match status" value="1"/>
</dbReference>
<evidence type="ECO:0000259" key="11">
    <source>
        <dbReference type="Pfam" id="PF01931"/>
    </source>
</evidence>
<keyword evidence="4 10" id="KW-0378">Hydrolase</keyword>
<evidence type="ECO:0000313" key="12">
    <source>
        <dbReference type="EMBL" id="MFC3835091.1"/>
    </source>
</evidence>
<keyword evidence="2 10" id="KW-0479">Metal-binding</keyword>
<evidence type="ECO:0000256" key="2">
    <source>
        <dbReference type="ARBA" id="ARBA00022723"/>
    </source>
</evidence>
<comment type="function">
    <text evidence="10">Phosphatase that hydrolyzes non-canonical purine nucleotides such as XTP and ITP to their respective diphosphate derivatives. Probably excludes non-canonical purines from DNA/RNA precursor pool, thus preventing their incorporation into DNA/RNA and avoiding chromosomal lesions.</text>
</comment>
<evidence type="ECO:0000256" key="4">
    <source>
        <dbReference type="ARBA" id="ARBA00022801"/>
    </source>
</evidence>
<dbReference type="EMBL" id="JBHRZG010000024">
    <property type="protein sequence ID" value="MFC3835091.1"/>
    <property type="molecule type" value="Genomic_DNA"/>
</dbReference>
<dbReference type="InterPro" id="IPR050299">
    <property type="entry name" value="YjjX_NTPase"/>
</dbReference>
<evidence type="ECO:0000256" key="6">
    <source>
        <dbReference type="ARBA" id="ARBA00023080"/>
    </source>
</evidence>
<dbReference type="InterPro" id="IPR002786">
    <property type="entry name" value="Non_canon_purine_NTPase"/>
</dbReference>
<keyword evidence="13" id="KW-1185">Reference proteome</keyword>
<gene>
    <name evidence="12" type="ORF">ACFOSB_19695</name>
</gene>
<proteinExistence type="inferred from homology"/>
<dbReference type="Proteomes" id="UP001595803">
    <property type="component" value="Unassembled WGS sequence"/>
</dbReference>
<protein>
    <recommendedName>
        <fullName evidence="10">Probable inosine/xanthosine triphosphatase</fullName>
        <shortName evidence="10">ITPase/XTPase</shortName>
        <ecNumber evidence="10">3.6.1.73</ecNumber>
    </recommendedName>
    <alternativeName>
        <fullName evidence="10">Non-canonical purine NTP phosphatase</fullName>
    </alternativeName>
    <alternativeName>
        <fullName evidence="10">Non-standard purine NTP phosphatase</fullName>
    </alternativeName>
    <alternativeName>
        <fullName evidence="10">Nucleoside-triphosphate phosphatase</fullName>
        <shortName evidence="10">NTPase</shortName>
    </alternativeName>
</protein>
<reference evidence="13" key="1">
    <citation type="journal article" date="2019" name="Int. J. Syst. Evol. Microbiol.">
        <title>The Global Catalogue of Microorganisms (GCM) 10K type strain sequencing project: providing services to taxonomists for standard genome sequencing and annotation.</title>
        <authorList>
            <consortium name="The Broad Institute Genomics Platform"/>
            <consortium name="The Broad Institute Genome Sequencing Center for Infectious Disease"/>
            <person name="Wu L."/>
            <person name="Ma J."/>
        </authorList>
    </citation>
    <scope>NUCLEOTIDE SEQUENCE [LARGE SCALE GENOMIC DNA]</scope>
    <source>
        <strain evidence="13">CCTCC AB 2017081</strain>
    </source>
</reference>
<evidence type="ECO:0000256" key="3">
    <source>
        <dbReference type="ARBA" id="ARBA00022741"/>
    </source>
</evidence>
<evidence type="ECO:0000256" key="5">
    <source>
        <dbReference type="ARBA" id="ARBA00022842"/>
    </source>
</evidence>
<dbReference type="RefSeq" id="WP_295816531.1">
    <property type="nucleotide sequence ID" value="NZ_JBHRZG010000024.1"/>
</dbReference>
<comment type="cofactor">
    <cofactor evidence="10">
        <name>Mg(2+)</name>
        <dbReference type="ChEBI" id="CHEBI:18420"/>
    </cofactor>
    <cofactor evidence="10">
        <name>Mn(2+)</name>
        <dbReference type="ChEBI" id="CHEBI:29035"/>
    </cofactor>
    <text evidence="10">Binds 1 divalent metal cation per subunit; can use either Mg(2+) or Mn(2+).</text>
</comment>
<dbReference type="PANTHER" id="PTHR34699:SF2">
    <property type="entry name" value="NON-CANONICAL PURINE NTP PHOSPHATASE_PRRC1 DOMAIN-CONTAINING PROTEIN"/>
    <property type="match status" value="1"/>
</dbReference>
<dbReference type="Pfam" id="PF01931">
    <property type="entry name" value="NTPase_I-T"/>
    <property type="match status" value="1"/>
</dbReference>
<comment type="catalytic activity">
    <reaction evidence="9 10">
        <text>XTP + H2O = XDP + phosphate + H(+)</text>
        <dbReference type="Rhea" id="RHEA:28406"/>
        <dbReference type="ChEBI" id="CHEBI:15377"/>
        <dbReference type="ChEBI" id="CHEBI:15378"/>
        <dbReference type="ChEBI" id="CHEBI:43474"/>
        <dbReference type="ChEBI" id="CHEBI:59884"/>
        <dbReference type="ChEBI" id="CHEBI:61314"/>
        <dbReference type="EC" id="3.6.1.73"/>
    </reaction>
</comment>
<dbReference type="EC" id="3.6.1.73" evidence="10"/>
<dbReference type="InterPro" id="IPR029001">
    <property type="entry name" value="ITPase-like_fam"/>
</dbReference>
<feature type="binding site" evidence="10">
    <location>
        <begin position="7"/>
        <end position="12"/>
    </location>
    <ligand>
        <name>substrate</name>
    </ligand>
</feature>
<dbReference type="InterPro" id="IPR026533">
    <property type="entry name" value="NTPase/PRRC1"/>
</dbReference>
<keyword evidence="3 10" id="KW-0547">Nucleotide-binding</keyword>
<comment type="similarity">
    <text evidence="10">Belongs to the YjjX NTPase family.</text>
</comment>
<dbReference type="HAMAP" id="MF_00648">
    <property type="entry name" value="Non_canon_purine_NTPase_YjjX"/>
    <property type="match status" value="1"/>
</dbReference>
<comment type="caution">
    <text evidence="10">Lacks conserved residue(s) required for the propagation of feature annotation.</text>
</comment>
<dbReference type="SUPFAM" id="SSF52972">
    <property type="entry name" value="ITPase-like"/>
    <property type="match status" value="1"/>
</dbReference>
<evidence type="ECO:0000313" key="13">
    <source>
        <dbReference type="Proteomes" id="UP001595803"/>
    </source>
</evidence>
<evidence type="ECO:0000256" key="7">
    <source>
        <dbReference type="ARBA" id="ARBA00023211"/>
    </source>
</evidence>
<comment type="catalytic activity">
    <reaction evidence="8 10">
        <text>ITP + H2O = IDP + phosphate + H(+)</text>
        <dbReference type="Rhea" id="RHEA:28330"/>
        <dbReference type="ChEBI" id="CHEBI:15377"/>
        <dbReference type="ChEBI" id="CHEBI:15378"/>
        <dbReference type="ChEBI" id="CHEBI:43474"/>
        <dbReference type="ChEBI" id="CHEBI:58280"/>
        <dbReference type="ChEBI" id="CHEBI:61402"/>
        <dbReference type="EC" id="3.6.1.73"/>
    </reaction>
</comment>
<keyword evidence="5 10" id="KW-0460">Magnesium</keyword>
<dbReference type="PANTHER" id="PTHR34699">
    <property type="match status" value="1"/>
</dbReference>
<comment type="subunit">
    <text evidence="10">Homodimer.</text>
</comment>
<evidence type="ECO:0000256" key="9">
    <source>
        <dbReference type="ARBA" id="ARBA00048781"/>
    </source>
</evidence>
<keyword evidence="6 10" id="KW-0546">Nucleotide metabolism</keyword>
<comment type="cofactor">
    <cofactor evidence="1">
        <name>Mn(2+)</name>
        <dbReference type="ChEBI" id="CHEBI:29035"/>
    </cofactor>
</comment>
<evidence type="ECO:0000256" key="1">
    <source>
        <dbReference type="ARBA" id="ARBA00001936"/>
    </source>
</evidence>
<name>A0ABV7ZFM6_9DEIO</name>
<accession>A0ABV7ZFM6</accession>